<evidence type="ECO:0000313" key="2">
    <source>
        <dbReference type="Proteomes" id="UP000740727"/>
    </source>
</evidence>
<proteinExistence type="predicted"/>
<evidence type="ECO:0008006" key="3">
    <source>
        <dbReference type="Google" id="ProtNLM"/>
    </source>
</evidence>
<dbReference type="Proteomes" id="UP000740727">
    <property type="component" value="Unassembled WGS sequence"/>
</dbReference>
<evidence type="ECO:0000313" key="1">
    <source>
        <dbReference type="EMBL" id="NBR93855.1"/>
    </source>
</evidence>
<sequence>MTSLLLITGCGAGPNAQTRLIKQVTDGVEKTVGEIKLLHILLVAQSDGSAVLVGTFVNNGATTEQLTSISVNGIPALVTPTAPVITPNQPIIFAGDSANALVVIPGLNVKPGRHVTMQVSFNQSGSESLEVLVRDRSGEFANVGATLLN</sequence>
<organism evidence="1 2">
    <name type="scientific">Candidatus Fonsibacter lacus</name>
    <dbReference type="NCBI Taxonomy" id="2576439"/>
    <lineage>
        <taxon>Bacteria</taxon>
        <taxon>Pseudomonadati</taxon>
        <taxon>Pseudomonadota</taxon>
        <taxon>Alphaproteobacteria</taxon>
        <taxon>Candidatus Pelagibacterales</taxon>
        <taxon>Candidatus Pelagibacterales incertae sedis</taxon>
        <taxon>Candidatus Fonsibacter</taxon>
    </lineage>
</organism>
<accession>A0A965GCA5</accession>
<gene>
    <name evidence="1" type="ORF">EBT44_03285</name>
</gene>
<dbReference type="AlphaFoldDB" id="A0A965GCA5"/>
<comment type="caution">
    <text evidence="1">The sequence shown here is derived from an EMBL/GenBank/DDBJ whole genome shotgun (WGS) entry which is preliminary data.</text>
</comment>
<name>A0A965GCA5_9PROT</name>
<reference evidence="1" key="1">
    <citation type="submission" date="2018-10" db="EMBL/GenBank/DDBJ databases">
        <title>Iterative Subtractive Binning of Freshwater Chronoseries Metagenomes Recovers Nearly Complete Genomes from over Four Hundred Novel Species.</title>
        <authorList>
            <person name="Rodriguez-R L.M."/>
            <person name="Tsementzi D."/>
            <person name="Luo C."/>
            <person name="Konstantinidis K.T."/>
        </authorList>
    </citation>
    <scope>NUCLEOTIDE SEQUENCE</scope>
    <source>
        <strain evidence="1">WB5_2A_028</strain>
    </source>
</reference>
<dbReference type="EMBL" id="RFXN01000029">
    <property type="protein sequence ID" value="NBR93855.1"/>
    <property type="molecule type" value="Genomic_DNA"/>
</dbReference>
<protein>
    <recommendedName>
        <fullName evidence="3">Copper chaperone PCu(A)C</fullName>
    </recommendedName>
</protein>